<keyword evidence="3" id="KW-0560">Oxidoreductase</keyword>
<dbReference type="InterPro" id="IPR000073">
    <property type="entry name" value="AB_hydrolase_1"/>
</dbReference>
<dbReference type="EC" id="1.11.1.18" evidence="3"/>
<evidence type="ECO:0000313" key="4">
    <source>
        <dbReference type="Proteomes" id="UP000058925"/>
    </source>
</evidence>
<dbReference type="Proteomes" id="UP000058925">
    <property type="component" value="Chromosome"/>
</dbReference>
<proteinExistence type="predicted"/>
<dbReference type="PRINTS" id="PR00111">
    <property type="entry name" value="ABHYDROLASE"/>
</dbReference>
<dbReference type="PANTHER" id="PTHR43433:SF5">
    <property type="entry name" value="AB HYDROLASE-1 DOMAIN-CONTAINING PROTEIN"/>
    <property type="match status" value="1"/>
</dbReference>
<dbReference type="GO" id="GO:0019806">
    <property type="term" value="F:bromide peroxidase activity"/>
    <property type="evidence" value="ECO:0007669"/>
    <property type="project" value="UniProtKB-EC"/>
</dbReference>
<dbReference type="InterPro" id="IPR029058">
    <property type="entry name" value="AB_hydrolase_fold"/>
</dbReference>
<dbReference type="RefSeq" id="WP_196816869.1">
    <property type="nucleotide sequence ID" value="NZ_CP012850.1"/>
</dbReference>
<dbReference type="OrthoDB" id="10682at2157"/>
<organism evidence="3 4">
    <name type="scientific">Candidatus Nitrosocosmicus oleophilus</name>
    <dbReference type="NCBI Taxonomy" id="1353260"/>
    <lineage>
        <taxon>Archaea</taxon>
        <taxon>Nitrososphaerota</taxon>
        <taxon>Nitrososphaeria</taxon>
        <taxon>Nitrososphaerales</taxon>
        <taxon>Nitrososphaeraceae</taxon>
        <taxon>Candidatus Nitrosocosmicus</taxon>
    </lineage>
</organism>
<dbReference type="SUPFAM" id="SSF53474">
    <property type="entry name" value="alpha/beta-Hydrolases"/>
    <property type="match status" value="1"/>
</dbReference>
<reference evidence="4" key="1">
    <citation type="submission" date="2015-10" db="EMBL/GenBank/DDBJ databases">
        <title>Niche specialization of a soil ammonia-oxidizing archaeon, Candidatus Nitrosocosmicus oleophilus.</title>
        <authorList>
            <person name="Jung M.-Y."/>
            <person name="Rhee S.-K."/>
        </authorList>
    </citation>
    <scope>NUCLEOTIDE SEQUENCE [LARGE SCALE GENOMIC DNA]</scope>
    <source>
        <strain evidence="4">MY3</strain>
    </source>
</reference>
<sequence length="346" mass="37499">MNNNRQIRKGYLFIIVFISTIIFSSTSMINGFTNTVNGQTNATQANSTNNVTNLVNTQDIPVEKVRVGDIEMAYKMFGKGDPILLIQGVGGSMDSWEPSILRDLSSNHTVIILDNRGVGNTTTGTKQFSIQQFANDTAGLLDGLKIQKANVLGYSMGSLIAQQFVLTHPEKVDRLVLIASTCGGKDNVPNSPEVLELAKKLLSSVVNNTSIEPQEVKAAVALSYGPTWIKLHPDILESIPTNAKDLLLSGMGPDTYIQQEKITQNWKSTNWSGVCSQLPNIAKPTLVITGTEDVTIPAANSLIIAEKIPGAWLVQMKNAGHQITSQYPDEIGKILNTFLSTTSPNN</sequence>
<keyword evidence="1" id="KW-0472">Membrane</keyword>
<dbReference type="InterPro" id="IPR050471">
    <property type="entry name" value="AB_hydrolase"/>
</dbReference>
<dbReference type="PRINTS" id="PR00412">
    <property type="entry name" value="EPOXHYDRLASE"/>
</dbReference>
<dbReference type="GeneID" id="60423500"/>
<feature type="domain" description="AB hydrolase-1" evidence="2">
    <location>
        <begin position="82"/>
        <end position="321"/>
    </location>
</feature>
<keyword evidence="1" id="KW-1133">Transmembrane helix</keyword>
<dbReference type="Gene3D" id="3.40.50.1820">
    <property type="entry name" value="alpha/beta hydrolase"/>
    <property type="match status" value="1"/>
</dbReference>
<keyword evidence="3" id="KW-0575">Peroxidase</keyword>
<name>A0A654M5K0_9ARCH</name>
<protein>
    <submittedName>
        <fullName evidence="3">Non-heme bromoperoxidase BpoC</fullName>
        <ecNumber evidence="3">1.11.1.18</ecNumber>
    </submittedName>
</protein>
<evidence type="ECO:0000259" key="2">
    <source>
        <dbReference type="Pfam" id="PF00561"/>
    </source>
</evidence>
<dbReference type="EMBL" id="CP012850">
    <property type="protein sequence ID" value="ALI37889.1"/>
    <property type="molecule type" value="Genomic_DNA"/>
</dbReference>
<keyword evidence="1" id="KW-0812">Transmembrane</keyword>
<dbReference type="InterPro" id="IPR000639">
    <property type="entry name" value="Epox_hydrolase-like"/>
</dbReference>
<gene>
    <name evidence="3" type="primary">bpoC_8</name>
    <name evidence="3" type="ORF">NMY3_03707</name>
</gene>
<dbReference type="AlphaFoldDB" id="A0A654M5K0"/>
<evidence type="ECO:0000313" key="3">
    <source>
        <dbReference type="EMBL" id="ALI37889.1"/>
    </source>
</evidence>
<dbReference type="KEGG" id="taa:NMY3_03707"/>
<accession>A0A654M5K0</accession>
<dbReference type="Pfam" id="PF00561">
    <property type="entry name" value="Abhydrolase_1"/>
    <property type="match status" value="1"/>
</dbReference>
<keyword evidence="4" id="KW-1185">Reference proteome</keyword>
<feature type="transmembrane region" description="Helical" evidence="1">
    <location>
        <begin position="12"/>
        <end position="32"/>
    </location>
</feature>
<evidence type="ECO:0000256" key="1">
    <source>
        <dbReference type="SAM" id="Phobius"/>
    </source>
</evidence>
<dbReference type="PANTHER" id="PTHR43433">
    <property type="entry name" value="HYDROLASE, ALPHA/BETA FOLD FAMILY PROTEIN"/>
    <property type="match status" value="1"/>
</dbReference>